<reference evidence="2" key="1">
    <citation type="journal article" date="2019" name="Int. J. Syst. Evol. Microbiol.">
        <title>The Global Catalogue of Microorganisms (GCM) 10K type strain sequencing project: providing services to taxonomists for standard genome sequencing and annotation.</title>
        <authorList>
            <consortium name="The Broad Institute Genomics Platform"/>
            <consortium name="The Broad Institute Genome Sequencing Center for Infectious Disease"/>
            <person name="Wu L."/>
            <person name="Ma J."/>
        </authorList>
    </citation>
    <scope>NUCLEOTIDE SEQUENCE [LARGE SCALE GENOMIC DNA]</scope>
    <source>
        <strain evidence="2">CGMCC 1.12770</strain>
    </source>
</reference>
<dbReference type="EMBL" id="BMFU01000008">
    <property type="protein sequence ID" value="GGH65276.1"/>
    <property type="molecule type" value="Genomic_DNA"/>
</dbReference>
<accession>A0ABQ1ZGG2</accession>
<dbReference type="RefSeq" id="WP_222125721.1">
    <property type="nucleotide sequence ID" value="NZ_JAHXMW010000006.1"/>
</dbReference>
<proteinExistence type="predicted"/>
<organism evidence="1 2">
    <name type="scientific">Paenibacillus silvae</name>
    <dbReference type="NCBI Taxonomy" id="1325358"/>
    <lineage>
        <taxon>Bacteria</taxon>
        <taxon>Bacillati</taxon>
        <taxon>Bacillota</taxon>
        <taxon>Bacilli</taxon>
        <taxon>Bacillales</taxon>
        <taxon>Paenibacillaceae</taxon>
        <taxon>Paenibacillus</taxon>
    </lineage>
</organism>
<gene>
    <name evidence="1" type="ORF">GCM10008014_44490</name>
</gene>
<evidence type="ECO:0000313" key="1">
    <source>
        <dbReference type="EMBL" id="GGH65276.1"/>
    </source>
</evidence>
<evidence type="ECO:0000313" key="2">
    <source>
        <dbReference type="Proteomes" id="UP000652153"/>
    </source>
</evidence>
<name>A0ABQ1ZGG2_9BACL</name>
<comment type="caution">
    <text evidence="1">The sequence shown here is derived from an EMBL/GenBank/DDBJ whole genome shotgun (WGS) entry which is preliminary data.</text>
</comment>
<sequence>MVGAEYKNESHPYFEAMFEIYKNQGLPVGWSRGESASEGQFIIYSRPSTAGTSISTAG</sequence>
<dbReference type="Proteomes" id="UP000652153">
    <property type="component" value="Unassembled WGS sequence"/>
</dbReference>
<keyword evidence="2" id="KW-1185">Reference proteome</keyword>
<protein>
    <submittedName>
        <fullName evidence="1">Uncharacterized protein</fullName>
    </submittedName>
</protein>